<evidence type="ECO:0000313" key="1">
    <source>
        <dbReference type="EMBL" id="GAX78005.1"/>
    </source>
</evidence>
<name>A0A250X4K8_9CHLO</name>
<keyword evidence="2" id="KW-1185">Reference proteome</keyword>
<organism evidence="1 2">
    <name type="scientific">Chlamydomonas eustigma</name>
    <dbReference type="NCBI Taxonomy" id="1157962"/>
    <lineage>
        <taxon>Eukaryota</taxon>
        <taxon>Viridiplantae</taxon>
        <taxon>Chlorophyta</taxon>
        <taxon>core chlorophytes</taxon>
        <taxon>Chlorophyceae</taxon>
        <taxon>CS clade</taxon>
        <taxon>Chlamydomonadales</taxon>
        <taxon>Chlamydomonadaceae</taxon>
        <taxon>Chlamydomonas</taxon>
    </lineage>
</organism>
<dbReference type="EMBL" id="BEGY01000029">
    <property type="protein sequence ID" value="GAX78005.1"/>
    <property type="molecule type" value="Genomic_DNA"/>
</dbReference>
<evidence type="ECO:0000313" key="2">
    <source>
        <dbReference type="Proteomes" id="UP000232323"/>
    </source>
</evidence>
<sequence>MAYVPGIITGLLLQRTSLRREVVGFKFNQRLSLLMTSVLEPEQWSSYDCLSALSMPSSTFKRQLSTSKAPCVQRGFQSFLKTSPPKAAVLTQDNFKRWKESGYDVKVAEKMLEDAFAARLKKLQQFKTRHLQGQLIQMIEGAVSLTELRSIVEVTSQYMGPQALVRAMHKTSCLPVEIGSDGVQPIYNPHATQTVMDMLTSHLGGSCRLLSTAQLATTLSSFSRAKYQPHAATIVLLKAQLDGVVGCQKVDSVGALMLACSKLSWGSAKVWKHLRISARAQLRYMKPPEVCKTLRAACWAASFPATSDGMLRSGSEFWAHAEKMVMMRMQKFSHAELSQVLLSLAYIGAPHGAALRQKVEEQLSAGAWAAVPPDAIIGFARAASCGLSRSPSHSYDSGEEAVLSSFLQQCCHAATHLVTHMDSMQLLRLLTAVHEAYCRSGRIHLGDVPRVVTTLLGLVSDVLRIRGFGQRQAGALPAPAWASSRQESHEDTSNQACKVLLLMHQLGHFKAPKGGGDLMSKRGSAALLQSMLEPARKLLEKRQLGAEAAAALLVVYEGAKDMVPSSNVLQLAEQSAAVLEAGAMTLNMEVAVDALCAVISLNPGGSVEKLNKACAALADTITASGKSKWERLGDGKRKALKALITSSIPMCLQSHDIVHQVARF</sequence>
<reference evidence="1 2" key="1">
    <citation type="submission" date="2017-08" db="EMBL/GenBank/DDBJ databases">
        <title>Acidophilic green algal genome provides insights into adaptation to an acidic environment.</title>
        <authorList>
            <person name="Hirooka S."/>
            <person name="Hirose Y."/>
            <person name="Kanesaki Y."/>
            <person name="Higuchi S."/>
            <person name="Fujiwara T."/>
            <person name="Onuma R."/>
            <person name="Era A."/>
            <person name="Ohbayashi R."/>
            <person name="Uzuka A."/>
            <person name="Nozaki H."/>
            <person name="Yoshikawa H."/>
            <person name="Miyagishima S.Y."/>
        </authorList>
    </citation>
    <scope>NUCLEOTIDE SEQUENCE [LARGE SCALE GENOMIC DNA]</scope>
    <source>
        <strain evidence="1 2">NIES-2499</strain>
    </source>
</reference>
<accession>A0A250X4K8</accession>
<gene>
    <name evidence="1" type="ORF">CEUSTIGMA_g5447.t1</name>
</gene>
<dbReference type="AlphaFoldDB" id="A0A250X4K8"/>
<comment type="caution">
    <text evidence="1">The sequence shown here is derived from an EMBL/GenBank/DDBJ whole genome shotgun (WGS) entry which is preliminary data.</text>
</comment>
<proteinExistence type="predicted"/>
<dbReference type="Proteomes" id="UP000232323">
    <property type="component" value="Unassembled WGS sequence"/>
</dbReference>
<protein>
    <submittedName>
        <fullName evidence="1">Uncharacterized protein</fullName>
    </submittedName>
</protein>